<dbReference type="NCBIfam" id="TIGR01845">
    <property type="entry name" value="outer_NodT"/>
    <property type="match status" value="1"/>
</dbReference>
<dbReference type="RefSeq" id="WP_369060191.1">
    <property type="nucleotide sequence ID" value="NZ_CP158375.1"/>
</dbReference>
<keyword evidence="2" id="KW-0564">Palmitate</keyword>
<sequence length="468" mass="49088">MRRLSRVLVLSASAAVLTACAVGPDYEKPQAVPPQGAFLGGANAAFTQAAPAGDWWRLFQAPALDALVAQALEANKDIAVASANLAQVRASLSEARAGRLPTTTASSSVRSVRQQIQPGTPPFEADVYNAGFDLNYEVDIFGRVSRNIEAVRADRDAAQAALDATRLTVAAETARAFADACAANVQIEVANRTLALQQETLGLTRSQFDNGRGTGLDISRAATQVESTRATLPPLLAAKDAALFRLAVLTGQPPAQIPVSARDCTTIPQVASAIPVGDGAGLLARRPDVRQAERRLAAATARIGVATAALYPQVTLGGNIGSTALKAGDLADDYTFSFGPLISWSFPNILATRARIKQAGAAADGALATFEQANLVALQETETALSAYARELDRRTALRRGREQSSEALRLARLRYDAGVDSFLTVLDAQRTLAALEAQLAQSEAAVTTNQIVLFKALGGGWEVASAE</sequence>
<dbReference type="Gene3D" id="1.20.1600.10">
    <property type="entry name" value="Outer membrane efflux proteins (OEP)"/>
    <property type="match status" value="1"/>
</dbReference>
<keyword evidence="2" id="KW-0812">Transmembrane</keyword>
<dbReference type="PANTHER" id="PTHR30203">
    <property type="entry name" value="OUTER MEMBRANE CATION EFFLUX PROTEIN"/>
    <property type="match status" value="1"/>
</dbReference>
<dbReference type="SUPFAM" id="SSF56954">
    <property type="entry name" value="Outer membrane efflux proteins (OEP)"/>
    <property type="match status" value="1"/>
</dbReference>
<dbReference type="PROSITE" id="PS51257">
    <property type="entry name" value="PROKAR_LIPOPROTEIN"/>
    <property type="match status" value="1"/>
</dbReference>
<evidence type="ECO:0000256" key="1">
    <source>
        <dbReference type="ARBA" id="ARBA00007613"/>
    </source>
</evidence>
<feature type="signal peptide" evidence="2">
    <location>
        <begin position="1"/>
        <end position="21"/>
    </location>
</feature>
<keyword evidence="2" id="KW-1134">Transmembrane beta strand</keyword>
<keyword evidence="2" id="KW-0472">Membrane</keyword>
<reference evidence="3" key="1">
    <citation type="submission" date="2024-06" db="EMBL/GenBank/DDBJ databases">
        <title>Caulobacter inopinatus, sp. nov.</title>
        <authorList>
            <person name="Donachie S.P."/>
        </authorList>
    </citation>
    <scope>NUCLEOTIDE SEQUENCE</scope>
    <source>
        <strain evidence="3">73W</strain>
    </source>
</reference>
<feature type="chain" id="PRO_5044045064" evidence="2">
    <location>
        <begin position="22"/>
        <end position="468"/>
    </location>
</feature>
<protein>
    <submittedName>
        <fullName evidence="3">Efflux transporter outer membrane subunit</fullName>
    </submittedName>
</protein>
<comment type="similarity">
    <text evidence="1 2">Belongs to the outer membrane factor (OMF) (TC 1.B.17) family.</text>
</comment>
<dbReference type="GO" id="GO:0005886">
    <property type="term" value="C:plasma membrane"/>
    <property type="evidence" value="ECO:0007669"/>
    <property type="project" value="UniProtKB-SubCell"/>
</dbReference>
<name>A0AB39KV53_9CAUL</name>
<evidence type="ECO:0000313" key="3">
    <source>
        <dbReference type="EMBL" id="XDO97158.1"/>
    </source>
</evidence>
<comment type="subcellular location">
    <subcellularLocation>
        <location evidence="2">Cell membrane</location>
        <topology evidence="2">Lipid-anchor</topology>
    </subcellularLocation>
</comment>
<dbReference type="InterPro" id="IPR003423">
    <property type="entry name" value="OMP_efflux"/>
</dbReference>
<accession>A0AB39KV53</accession>
<keyword evidence="2" id="KW-0732">Signal</keyword>
<proteinExistence type="inferred from homology"/>
<evidence type="ECO:0000256" key="2">
    <source>
        <dbReference type="RuleBase" id="RU362097"/>
    </source>
</evidence>
<gene>
    <name evidence="3" type="ORF">ABOZ73_01665</name>
</gene>
<dbReference type="Pfam" id="PF02321">
    <property type="entry name" value="OEP"/>
    <property type="match status" value="2"/>
</dbReference>
<dbReference type="Gene3D" id="2.20.200.10">
    <property type="entry name" value="Outer membrane efflux proteins (OEP)"/>
    <property type="match status" value="1"/>
</dbReference>
<keyword evidence="2" id="KW-0449">Lipoprotein</keyword>
<dbReference type="EMBL" id="CP158375">
    <property type="protein sequence ID" value="XDO97158.1"/>
    <property type="molecule type" value="Genomic_DNA"/>
</dbReference>
<dbReference type="GO" id="GO:0015562">
    <property type="term" value="F:efflux transmembrane transporter activity"/>
    <property type="evidence" value="ECO:0007669"/>
    <property type="project" value="InterPro"/>
</dbReference>
<organism evidence="3">
    <name type="scientific">Caulobacter sp. 73W</name>
    <dbReference type="NCBI Taxonomy" id="3161137"/>
    <lineage>
        <taxon>Bacteria</taxon>
        <taxon>Pseudomonadati</taxon>
        <taxon>Pseudomonadota</taxon>
        <taxon>Alphaproteobacteria</taxon>
        <taxon>Caulobacterales</taxon>
        <taxon>Caulobacteraceae</taxon>
        <taxon>Caulobacter</taxon>
    </lineage>
</organism>
<dbReference type="InterPro" id="IPR010131">
    <property type="entry name" value="MdtP/NodT-like"/>
</dbReference>
<dbReference type="PANTHER" id="PTHR30203:SF21">
    <property type="entry name" value="OUTER MEMBRANE COMPONENT OF MULTIDRUG EFFLUX PUMP-RELATED"/>
    <property type="match status" value="1"/>
</dbReference>
<dbReference type="AlphaFoldDB" id="A0AB39KV53"/>